<accession>A0A0R1RC37</accession>
<feature type="transmembrane region" description="Helical" evidence="1">
    <location>
        <begin position="50"/>
        <end position="72"/>
    </location>
</feature>
<sequence length="335" mass="37853">MYLLMREHYMKKSKAIKYFQAINGRKPSESELESILKRDTLVPYTSSSRIFLWCYLFVGVLSGAIFLYGLYIILGNSALSARRLIVFLGTGIFLIFGFSITYFCKAKTSKALIVLNSFILIVSIILCFIDGQLVQQYKGVLNNINEMKMELADQQKLVNLEFDAGYLFKVQVYKNTDNDKTVDFKGPEVSALNAYMKVISNHQKQIQKSREVFALNGGQLLFDFANNNYAPDEGGHYVAQWERDGFVKFSAGAAIENKWWAVYKFGNVVANYYKIENGGYFQPSPGQLTKAESPAVPLSVESGFDKGDCEKIVKNSLYSGKVTETQIESDYDDVN</sequence>
<keyword evidence="1" id="KW-0472">Membrane</keyword>
<name>A0A0R1RC37_9LACO</name>
<gene>
    <name evidence="2" type="ORF">FD35_GL002653</name>
</gene>
<evidence type="ECO:0000313" key="2">
    <source>
        <dbReference type="EMBL" id="KRL54316.1"/>
    </source>
</evidence>
<protein>
    <submittedName>
        <fullName evidence="2">Uncharacterized protein</fullName>
    </submittedName>
</protein>
<dbReference type="AlphaFoldDB" id="A0A0R1RC37"/>
<dbReference type="Proteomes" id="UP000051999">
    <property type="component" value="Unassembled WGS sequence"/>
</dbReference>
<keyword evidence="1" id="KW-0812">Transmembrane</keyword>
<keyword evidence="3" id="KW-1185">Reference proteome</keyword>
<keyword evidence="1" id="KW-1133">Transmembrane helix</keyword>
<organism evidence="2 3">
    <name type="scientific">Furfurilactobacillus rossiae DSM 15814</name>
    <dbReference type="NCBI Taxonomy" id="1114972"/>
    <lineage>
        <taxon>Bacteria</taxon>
        <taxon>Bacillati</taxon>
        <taxon>Bacillota</taxon>
        <taxon>Bacilli</taxon>
        <taxon>Lactobacillales</taxon>
        <taxon>Lactobacillaceae</taxon>
        <taxon>Furfurilactobacillus</taxon>
    </lineage>
</organism>
<dbReference type="PATRIC" id="fig|1114972.6.peg.2719"/>
<dbReference type="EMBL" id="AZFF01000009">
    <property type="protein sequence ID" value="KRL54316.1"/>
    <property type="molecule type" value="Genomic_DNA"/>
</dbReference>
<evidence type="ECO:0000256" key="1">
    <source>
        <dbReference type="SAM" id="Phobius"/>
    </source>
</evidence>
<evidence type="ECO:0000313" key="3">
    <source>
        <dbReference type="Proteomes" id="UP000051999"/>
    </source>
</evidence>
<reference evidence="2 3" key="1">
    <citation type="journal article" date="2015" name="Genome Announc.">
        <title>Expanding the biotechnology potential of lactobacilli through comparative genomics of 213 strains and associated genera.</title>
        <authorList>
            <person name="Sun Z."/>
            <person name="Harris H.M."/>
            <person name="McCann A."/>
            <person name="Guo C."/>
            <person name="Argimon S."/>
            <person name="Zhang W."/>
            <person name="Yang X."/>
            <person name="Jeffery I.B."/>
            <person name="Cooney J.C."/>
            <person name="Kagawa T.F."/>
            <person name="Liu W."/>
            <person name="Song Y."/>
            <person name="Salvetti E."/>
            <person name="Wrobel A."/>
            <person name="Rasinkangas P."/>
            <person name="Parkhill J."/>
            <person name="Rea M.C."/>
            <person name="O'Sullivan O."/>
            <person name="Ritari J."/>
            <person name="Douillard F.P."/>
            <person name="Paul Ross R."/>
            <person name="Yang R."/>
            <person name="Briner A.E."/>
            <person name="Felis G.E."/>
            <person name="de Vos W.M."/>
            <person name="Barrangou R."/>
            <person name="Klaenhammer T.R."/>
            <person name="Caufield P.W."/>
            <person name="Cui Y."/>
            <person name="Zhang H."/>
            <person name="O'Toole P.W."/>
        </authorList>
    </citation>
    <scope>NUCLEOTIDE SEQUENCE [LARGE SCALE GENOMIC DNA]</scope>
    <source>
        <strain evidence="2 3">DSM 15814</strain>
    </source>
</reference>
<proteinExistence type="predicted"/>
<comment type="caution">
    <text evidence="2">The sequence shown here is derived from an EMBL/GenBank/DDBJ whole genome shotgun (WGS) entry which is preliminary data.</text>
</comment>
<feature type="transmembrane region" description="Helical" evidence="1">
    <location>
        <begin position="109"/>
        <end position="129"/>
    </location>
</feature>
<feature type="transmembrane region" description="Helical" evidence="1">
    <location>
        <begin position="84"/>
        <end position="103"/>
    </location>
</feature>